<dbReference type="EMBL" id="JARK01001424">
    <property type="protein sequence ID" value="EYC04297.1"/>
    <property type="molecule type" value="Genomic_DNA"/>
</dbReference>
<dbReference type="AlphaFoldDB" id="A0A016TNP7"/>
<feature type="chain" id="PRO_5001491281" description="Transmembrane protein" evidence="3">
    <location>
        <begin position="25"/>
        <end position="305"/>
    </location>
</feature>
<evidence type="ECO:0000256" key="3">
    <source>
        <dbReference type="SAM" id="SignalP"/>
    </source>
</evidence>
<accession>A0A016TNP7</accession>
<sequence length="305" mass="33792">MVMPTTGTPLLIVAVLTSVTISSSSCILDVSQYQSPSETNENLFPCVKSVYTRTEDACRIADLNEGRARTNATQCVIEHRYIECYCSEKCSEDELRTLVRSLANEGTPWEKNCIKNFLENWKNATSTALTSGTTNGSKDASELRMSEAEKSMADEGGESFTRKTLVPEVSGSSHANQTTENERRELRMARERLLKATTFKLFWISCMMAFFMVCQMVLVTMIRYESMHYAVAPSTLTTTTESSLLEAQRTSSASSTSATASRSAAAIRRARTPRTKPSTTTSIVRGDVSALTMPKSGDWYQFKNT</sequence>
<name>A0A016TNP7_9BILA</name>
<feature type="compositionally biased region" description="Polar residues" evidence="1">
    <location>
        <begin position="128"/>
        <end position="138"/>
    </location>
</feature>
<feature type="compositionally biased region" description="Low complexity" evidence="1">
    <location>
        <begin position="247"/>
        <end position="267"/>
    </location>
</feature>
<evidence type="ECO:0000313" key="5">
    <source>
        <dbReference type="Proteomes" id="UP000024635"/>
    </source>
</evidence>
<keyword evidence="3" id="KW-0732">Signal</keyword>
<dbReference type="OrthoDB" id="10608560at2759"/>
<comment type="caution">
    <text evidence="4">The sequence shown here is derived from an EMBL/GenBank/DDBJ whole genome shotgun (WGS) entry which is preliminary data.</text>
</comment>
<keyword evidence="2" id="KW-0472">Membrane</keyword>
<reference evidence="5" key="1">
    <citation type="journal article" date="2015" name="Nat. Genet.">
        <title>The genome and transcriptome of the zoonotic hookworm Ancylostoma ceylanicum identify infection-specific gene families.</title>
        <authorList>
            <person name="Schwarz E.M."/>
            <person name="Hu Y."/>
            <person name="Antoshechkin I."/>
            <person name="Miller M.M."/>
            <person name="Sternberg P.W."/>
            <person name="Aroian R.V."/>
        </authorList>
    </citation>
    <scope>NUCLEOTIDE SEQUENCE</scope>
    <source>
        <strain evidence="5">HY135</strain>
    </source>
</reference>
<feature type="region of interest" description="Disordered" evidence="1">
    <location>
        <begin position="128"/>
        <end position="184"/>
    </location>
</feature>
<proteinExistence type="predicted"/>
<keyword evidence="2" id="KW-1133">Transmembrane helix</keyword>
<protein>
    <recommendedName>
        <fullName evidence="6">Transmembrane protein</fullName>
    </recommendedName>
</protein>
<feature type="compositionally biased region" description="Basic and acidic residues" evidence="1">
    <location>
        <begin position="139"/>
        <end position="153"/>
    </location>
</feature>
<feature type="signal peptide" evidence="3">
    <location>
        <begin position="1"/>
        <end position="24"/>
    </location>
</feature>
<evidence type="ECO:0000256" key="2">
    <source>
        <dbReference type="SAM" id="Phobius"/>
    </source>
</evidence>
<feature type="region of interest" description="Disordered" evidence="1">
    <location>
        <begin position="247"/>
        <end position="281"/>
    </location>
</feature>
<keyword evidence="2" id="KW-0812">Transmembrane</keyword>
<feature type="compositionally biased region" description="Polar residues" evidence="1">
    <location>
        <begin position="170"/>
        <end position="179"/>
    </location>
</feature>
<evidence type="ECO:0000256" key="1">
    <source>
        <dbReference type="SAM" id="MobiDB-lite"/>
    </source>
</evidence>
<evidence type="ECO:0008006" key="6">
    <source>
        <dbReference type="Google" id="ProtNLM"/>
    </source>
</evidence>
<keyword evidence="5" id="KW-1185">Reference proteome</keyword>
<organism evidence="4 5">
    <name type="scientific">Ancylostoma ceylanicum</name>
    <dbReference type="NCBI Taxonomy" id="53326"/>
    <lineage>
        <taxon>Eukaryota</taxon>
        <taxon>Metazoa</taxon>
        <taxon>Ecdysozoa</taxon>
        <taxon>Nematoda</taxon>
        <taxon>Chromadorea</taxon>
        <taxon>Rhabditida</taxon>
        <taxon>Rhabditina</taxon>
        <taxon>Rhabditomorpha</taxon>
        <taxon>Strongyloidea</taxon>
        <taxon>Ancylostomatidae</taxon>
        <taxon>Ancylostomatinae</taxon>
        <taxon>Ancylostoma</taxon>
    </lineage>
</organism>
<dbReference type="Proteomes" id="UP000024635">
    <property type="component" value="Unassembled WGS sequence"/>
</dbReference>
<gene>
    <name evidence="4" type="primary">Acey_s0088.g2129</name>
    <name evidence="4" type="ORF">Y032_0088g2129</name>
</gene>
<evidence type="ECO:0000313" key="4">
    <source>
        <dbReference type="EMBL" id="EYC04297.1"/>
    </source>
</evidence>
<feature type="transmembrane region" description="Helical" evidence="2">
    <location>
        <begin position="201"/>
        <end position="222"/>
    </location>
</feature>